<dbReference type="Gene3D" id="3.30.300.90">
    <property type="entry name" value="BolA-like"/>
    <property type="match status" value="1"/>
</dbReference>
<dbReference type="InterPro" id="IPR036065">
    <property type="entry name" value="BolA-like_sf"/>
</dbReference>
<dbReference type="Proteomes" id="UP001326613">
    <property type="component" value="Chromosome"/>
</dbReference>
<comment type="similarity">
    <text evidence="1">Belongs to the BolA/IbaG family.</text>
</comment>
<dbReference type="SUPFAM" id="SSF82657">
    <property type="entry name" value="BolA-like"/>
    <property type="match status" value="1"/>
</dbReference>
<proteinExistence type="inferred from homology"/>
<keyword evidence="3" id="KW-1185">Reference proteome</keyword>
<dbReference type="EMBL" id="CP112932">
    <property type="protein sequence ID" value="WPY00386.1"/>
    <property type="molecule type" value="Genomic_DNA"/>
</dbReference>
<reference evidence="2 3" key="1">
    <citation type="submission" date="2022-10" db="EMBL/GenBank/DDBJ databases">
        <title>Host association and intracellularity evolved multiple times independently in the Rickettsiales.</title>
        <authorList>
            <person name="Castelli M."/>
            <person name="Nardi T."/>
            <person name="Gammuto L."/>
            <person name="Bellinzona G."/>
            <person name="Sabaneyeva E."/>
            <person name="Potekhin A."/>
            <person name="Serra V."/>
            <person name="Petroni G."/>
            <person name="Sassera D."/>
        </authorList>
    </citation>
    <scope>NUCLEOTIDE SEQUENCE [LARGE SCALE GENOMIC DNA]</scope>
    <source>
        <strain evidence="2 3">Kr 154-4</strain>
    </source>
</reference>
<gene>
    <name evidence="2" type="ORF">Trichorick_00259</name>
</gene>
<protein>
    <submittedName>
        <fullName evidence="2">BolA family transcriptional regulator</fullName>
    </submittedName>
</protein>
<accession>A0ABZ0US90</accession>
<dbReference type="RefSeq" id="WP_323738460.1">
    <property type="nucleotide sequence ID" value="NZ_CP112932.1"/>
</dbReference>
<dbReference type="Pfam" id="PF01722">
    <property type="entry name" value="BolA"/>
    <property type="match status" value="1"/>
</dbReference>
<evidence type="ECO:0000313" key="2">
    <source>
        <dbReference type="EMBL" id="WPY00386.1"/>
    </source>
</evidence>
<dbReference type="PANTHER" id="PTHR46188:SF1">
    <property type="entry name" value="BOLA-LIKE PROTEIN 3"/>
    <property type="match status" value="1"/>
</dbReference>
<organism evidence="2 3">
    <name type="scientific">Candidatus Trichorickettsia mobilis</name>
    <dbReference type="NCBI Taxonomy" id="1346319"/>
    <lineage>
        <taxon>Bacteria</taxon>
        <taxon>Pseudomonadati</taxon>
        <taxon>Pseudomonadota</taxon>
        <taxon>Alphaproteobacteria</taxon>
        <taxon>Rickettsiales</taxon>
        <taxon>Rickettsiaceae</taxon>
        <taxon>Rickettsieae</taxon>
        <taxon>Candidatus Trichorickettsia</taxon>
    </lineage>
</organism>
<evidence type="ECO:0000256" key="1">
    <source>
        <dbReference type="RuleBase" id="RU003860"/>
    </source>
</evidence>
<evidence type="ECO:0000313" key="3">
    <source>
        <dbReference type="Proteomes" id="UP001326613"/>
    </source>
</evidence>
<dbReference type="InterPro" id="IPR052275">
    <property type="entry name" value="Mt_Fe-S_assembly_factor"/>
</dbReference>
<dbReference type="InterPro" id="IPR002634">
    <property type="entry name" value="BolA"/>
</dbReference>
<sequence>MAISSQKLENIIREHFPNALIKITDLAGDQDHYSLEITDSKFQGLNILAQHRMVKAALSNILDKELHALTIKTKIPN</sequence>
<name>A0ABZ0US90_9RICK</name>
<dbReference type="PIRSF" id="PIRSF003113">
    <property type="entry name" value="BolA"/>
    <property type="match status" value="1"/>
</dbReference>
<dbReference type="PANTHER" id="PTHR46188">
    <property type="entry name" value="BOLA-LIKE PROTEIN 3"/>
    <property type="match status" value="1"/>
</dbReference>